<evidence type="ECO:0000256" key="2">
    <source>
        <dbReference type="SAM" id="SignalP"/>
    </source>
</evidence>
<evidence type="ECO:0000256" key="1">
    <source>
        <dbReference type="SAM" id="Coils"/>
    </source>
</evidence>
<reference evidence="3 4" key="1">
    <citation type="submission" date="2020-04" db="EMBL/GenBank/DDBJ databases">
        <title>Perkinsus olseni comparative genomics.</title>
        <authorList>
            <person name="Bogema D.R."/>
        </authorList>
    </citation>
    <scope>NUCLEOTIDE SEQUENCE [LARGE SCALE GENOMIC DNA]</scope>
    <source>
        <strain evidence="3">ATCC PRA-205</strain>
    </source>
</reference>
<dbReference type="EMBL" id="JABANM010012109">
    <property type="protein sequence ID" value="KAF4736562.1"/>
    <property type="molecule type" value="Genomic_DNA"/>
</dbReference>
<protein>
    <submittedName>
        <fullName evidence="3">Uncharacterized protein</fullName>
    </submittedName>
</protein>
<gene>
    <name evidence="3" type="ORF">FOZ62_023516</name>
</gene>
<proteinExistence type="predicted"/>
<comment type="caution">
    <text evidence="3">The sequence shown here is derived from an EMBL/GenBank/DDBJ whole genome shotgun (WGS) entry which is preliminary data.</text>
</comment>
<accession>A0A7J6SVH5</accession>
<feature type="coiled-coil region" evidence="1">
    <location>
        <begin position="329"/>
        <end position="499"/>
    </location>
</feature>
<evidence type="ECO:0000313" key="3">
    <source>
        <dbReference type="EMBL" id="KAF4736562.1"/>
    </source>
</evidence>
<organism evidence="3 4">
    <name type="scientific">Perkinsus olseni</name>
    <name type="common">Perkinsus atlanticus</name>
    <dbReference type="NCBI Taxonomy" id="32597"/>
    <lineage>
        <taxon>Eukaryota</taxon>
        <taxon>Sar</taxon>
        <taxon>Alveolata</taxon>
        <taxon>Perkinsozoa</taxon>
        <taxon>Perkinsea</taxon>
        <taxon>Perkinsida</taxon>
        <taxon>Perkinsidae</taxon>
        <taxon>Perkinsus</taxon>
    </lineage>
</organism>
<dbReference type="Proteomes" id="UP000574390">
    <property type="component" value="Unassembled WGS sequence"/>
</dbReference>
<sequence>MVANHLGSIGSKGTVRLWLWLMSITFPSNGHVSTPTDLTLMHPLTLEVSYVLTSELQEVERKYGRRKRMKDLEELWSSESDARGTSHSLLVFIDPTDWHREPKLLASVKSVESLNRLNRALEERVDALAAILNAARYGYYRELAYLRRCLDDAKMALQELSAKLGRSYPSYLPSSVSLKSSSDSVGETAADGAAVAVGSIKLPLSGWTVDEVLKRLENTEVYFYDILRVLEPPTRDLVKEAIARATERLLMMVSQLKAQIQEEGDTTPRTPEEIAASCLRALVSEHLVRWNVIVNQLLQLMPPGEIEALAERLAFKQQLEKVEREPVTLAADREALANLEREVVDLKQKLVEAASEAESQKQEIERERAQWAAERSALRDSLAESRSSGAAAKEQAAQELTTLRMGLKESQDQTASLGAQLEAIRKQQQRQPVVVPDEAAIRAEALKEFTAKSEEERQALRREHERRAQEMEAAFNARVRELELERDAMQRELDDYREQALREVASVVRMDEGVQCQSCGASRRPSLLVPRQESAELKTCEEEREVVAAVADEGVAAVVEQEERGVQCQSCGASRRPSLVPVQEFAREKEEELSMYRLRYGLECGEGSTVGEVDALRNFVINHSSSIREALCDGSSKITRDALARYLASGSNRDGSSDFLDYFSGRILSLVSGSDGRDEATIEELLNYLH</sequence>
<evidence type="ECO:0000313" key="4">
    <source>
        <dbReference type="Proteomes" id="UP000574390"/>
    </source>
</evidence>
<dbReference type="AlphaFoldDB" id="A0A7J6SVH5"/>
<feature type="non-terminal residue" evidence="3">
    <location>
        <position position="690"/>
    </location>
</feature>
<keyword evidence="1" id="KW-0175">Coiled coil</keyword>
<feature type="signal peptide" evidence="2">
    <location>
        <begin position="1"/>
        <end position="30"/>
    </location>
</feature>
<keyword evidence="2" id="KW-0732">Signal</keyword>
<feature type="chain" id="PRO_5029804217" evidence="2">
    <location>
        <begin position="31"/>
        <end position="690"/>
    </location>
</feature>
<name>A0A7J6SVH5_PEROL</name>